<dbReference type="HAMAP" id="MF_00052_B">
    <property type="entry name" value="RNase_HII_B"/>
    <property type="match status" value="1"/>
</dbReference>
<dbReference type="NCBIfam" id="NF000595">
    <property type="entry name" value="PRK00015.1-3"/>
    <property type="match status" value="1"/>
</dbReference>
<evidence type="ECO:0000256" key="17">
    <source>
        <dbReference type="SAM" id="MobiDB-lite"/>
    </source>
</evidence>
<comment type="caution">
    <text evidence="19">The sequence shown here is derived from an EMBL/GenBank/DDBJ whole genome shotgun (WGS) entry which is preliminary data.</text>
</comment>
<dbReference type="InterPro" id="IPR022898">
    <property type="entry name" value="RNase_HII"/>
</dbReference>
<comment type="cofactor">
    <cofactor evidence="2">
        <name>Mg(2+)</name>
        <dbReference type="ChEBI" id="CHEBI:18420"/>
    </cofactor>
</comment>
<keyword evidence="10 14" id="KW-0479">Metal-binding</keyword>
<accession>A0ABT9VDR2</accession>
<dbReference type="Pfam" id="PF01351">
    <property type="entry name" value="RNase_HII"/>
    <property type="match status" value="1"/>
</dbReference>
<feature type="domain" description="RNase H type-2" evidence="18">
    <location>
        <begin position="73"/>
        <end position="258"/>
    </location>
</feature>
<reference evidence="19 20" key="1">
    <citation type="submission" date="2023-07" db="EMBL/GenBank/DDBJ databases">
        <title>Genomic Encyclopedia of Type Strains, Phase IV (KMG-IV): sequencing the most valuable type-strain genomes for metagenomic binning, comparative biology and taxonomic classification.</title>
        <authorList>
            <person name="Goeker M."/>
        </authorList>
    </citation>
    <scope>NUCLEOTIDE SEQUENCE [LARGE SCALE GENOMIC DNA]</scope>
    <source>
        <strain evidence="19 20">DSM 16460</strain>
    </source>
</reference>
<name>A0ABT9VDR2_9BACI</name>
<evidence type="ECO:0000313" key="19">
    <source>
        <dbReference type="EMBL" id="MDQ0159111.1"/>
    </source>
</evidence>
<evidence type="ECO:0000256" key="2">
    <source>
        <dbReference type="ARBA" id="ARBA00001946"/>
    </source>
</evidence>
<dbReference type="PROSITE" id="PS51975">
    <property type="entry name" value="RNASE_H_2"/>
    <property type="match status" value="1"/>
</dbReference>
<comment type="catalytic activity">
    <reaction evidence="1 14 15 16">
        <text>Endonucleolytic cleavage to 5'-phosphomonoester.</text>
        <dbReference type="EC" id="3.1.26.4"/>
    </reaction>
</comment>
<evidence type="ECO:0000256" key="3">
    <source>
        <dbReference type="ARBA" id="ARBA00004065"/>
    </source>
</evidence>
<dbReference type="NCBIfam" id="NF000594">
    <property type="entry name" value="PRK00015.1-1"/>
    <property type="match status" value="1"/>
</dbReference>
<evidence type="ECO:0000256" key="7">
    <source>
        <dbReference type="ARBA" id="ARBA00019179"/>
    </source>
</evidence>
<evidence type="ECO:0000256" key="13">
    <source>
        <dbReference type="ARBA" id="ARBA00023211"/>
    </source>
</evidence>
<feature type="binding site" evidence="14 15">
    <location>
        <position position="80"/>
    </location>
    <ligand>
        <name>a divalent metal cation</name>
        <dbReference type="ChEBI" id="CHEBI:60240"/>
    </ligand>
</feature>
<keyword evidence="8 14" id="KW-0963">Cytoplasm</keyword>
<dbReference type="GO" id="GO:0004523">
    <property type="term" value="F:RNA-DNA hybrid ribonuclease activity"/>
    <property type="evidence" value="ECO:0007669"/>
    <property type="project" value="UniProtKB-EC"/>
</dbReference>
<evidence type="ECO:0000259" key="18">
    <source>
        <dbReference type="PROSITE" id="PS51975"/>
    </source>
</evidence>
<comment type="subcellular location">
    <subcellularLocation>
        <location evidence="4 14">Cytoplasm</location>
    </subcellularLocation>
</comment>
<organism evidence="19 20">
    <name type="scientific">Alkalibacillus salilacus</name>
    <dbReference type="NCBI Taxonomy" id="284582"/>
    <lineage>
        <taxon>Bacteria</taxon>
        <taxon>Bacillati</taxon>
        <taxon>Bacillota</taxon>
        <taxon>Bacilli</taxon>
        <taxon>Bacillales</taxon>
        <taxon>Bacillaceae</taxon>
        <taxon>Alkalibacillus</taxon>
    </lineage>
</organism>
<evidence type="ECO:0000256" key="12">
    <source>
        <dbReference type="ARBA" id="ARBA00022801"/>
    </source>
</evidence>
<evidence type="ECO:0000256" key="15">
    <source>
        <dbReference type="PROSITE-ProRule" id="PRU01319"/>
    </source>
</evidence>
<comment type="cofactor">
    <cofactor evidence="14 15">
        <name>Mn(2+)</name>
        <dbReference type="ChEBI" id="CHEBI:29035"/>
    </cofactor>
    <cofactor evidence="14 15">
        <name>Mg(2+)</name>
        <dbReference type="ChEBI" id="CHEBI:18420"/>
    </cofactor>
    <text evidence="14 15">Manganese or magnesium. Binds 1 divalent metal ion per monomer in the absence of substrate. May bind a second metal ion after substrate binding.</text>
</comment>
<dbReference type="PANTHER" id="PTHR10954:SF18">
    <property type="entry name" value="RIBONUCLEASE HII"/>
    <property type="match status" value="1"/>
</dbReference>
<keyword evidence="20" id="KW-1185">Reference proteome</keyword>
<evidence type="ECO:0000313" key="20">
    <source>
        <dbReference type="Proteomes" id="UP001224359"/>
    </source>
</evidence>
<dbReference type="InterPro" id="IPR024567">
    <property type="entry name" value="RNase_HII/HIII_dom"/>
</dbReference>
<evidence type="ECO:0000256" key="9">
    <source>
        <dbReference type="ARBA" id="ARBA00022722"/>
    </source>
</evidence>
<evidence type="ECO:0000256" key="8">
    <source>
        <dbReference type="ARBA" id="ARBA00022490"/>
    </source>
</evidence>
<feature type="binding site" evidence="14 15">
    <location>
        <position position="79"/>
    </location>
    <ligand>
        <name>a divalent metal cation</name>
        <dbReference type="ChEBI" id="CHEBI:60240"/>
    </ligand>
</feature>
<evidence type="ECO:0000256" key="4">
    <source>
        <dbReference type="ARBA" id="ARBA00004496"/>
    </source>
</evidence>
<feature type="region of interest" description="Disordered" evidence="17">
    <location>
        <begin position="238"/>
        <end position="258"/>
    </location>
</feature>
<gene>
    <name evidence="14" type="primary">rnhB</name>
    <name evidence="19" type="ORF">J2S77_001075</name>
</gene>
<evidence type="ECO:0000256" key="1">
    <source>
        <dbReference type="ARBA" id="ARBA00000077"/>
    </source>
</evidence>
<protein>
    <recommendedName>
        <fullName evidence="7 14">Ribonuclease HII</fullName>
        <shortName evidence="14">RNase HII</shortName>
        <ecNumber evidence="6 14">3.1.26.4</ecNumber>
    </recommendedName>
</protein>
<comment type="similarity">
    <text evidence="5 14 16">Belongs to the RNase HII family.</text>
</comment>
<comment type="function">
    <text evidence="3 14 16">Endonuclease that specifically degrades the RNA of RNA-DNA hybrids.</text>
</comment>
<evidence type="ECO:0000256" key="11">
    <source>
        <dbReference type="ARBA" id="ARBA00022759"/>
    </source>
</evidence>
<keyword evidence="12 14" id="KW-0378">Hydrolase</keyword>
<dbReference type="EC" id="3.1.26.4" evidence="6 14"/>
<dbReference type="SUPFAM" id="SSF53098">
    <property type="entry name" value="Ribonuclease H-like"/>
    <property type="match status" value="1"/>
</dbReference>
<evidence type="ECO:0000256" key="10">
    <source>
        <dbReference type="ARBA" id="ARBA00022723"/>
    </source>
</evidence>
<proteinExistence type="inferred from homology"/>
<evidence type="ECO:0000256" key="14">
    <source>
        <dbReference type="HAMAP-Rule" id="MF_00052"/>
    </source>
</evidence>
<dbReference type="InterPro" id="IPR036397">
    <property type="entry name" value="RNaseH_sf"/>
</dbReference>
<evidence type="ECO:0000256" key="5">
    <source>
        <dbReference type="ARBA" id="ARBA00007383"/>
    </source>
</evidence>
<dbReference type="PANTHER" id="PTHR10954">
    <property type="entry name" value="RIBONUCLEASE H2 SUBUNIT A"/>
    <property type="match status" value="1"/>
</dbReference>
<dbReference type="EMBL" id="JAUSTQ010000003">
    <property type="protein sequence ID" value="MDQ0159111.1"/>
    <property type="molecule type" value="Genomic_DNA"/>
</dbReference>
<evidence type="ECO:0000256" key="6">
    <source>
        <dbReference type="ARBA" id="ARBA00012180"/>
    </source>
</evidence>
<keyword evidence="11 14" id="KW-0255">Endonuclease</keyword>
<evidence type="ECO:0000256" key="16">
    <source>
        <dbReference type="RuleBase" id="RU003515"/>
    </source>
</evidence>
<keyword evidence="9 14" id="KW-0540">Nuclease</keyword>
<feature type="binding site" evidence="14 15">
    <location>
        <position position="172"/>
    </location>
    <ligand>
        <name>a divalent metal cation</name>
        <dbReference type="ChEBI" id="CHEBI:60240"/>
    </ligand>
</feature>
<dbReference type="CDD" id="cd07182">
    <property type="entry name" value="RNase_HII_bacteria_HII_like"/>
    <property type="match status" value="1"/>
</dbReference>
<dbReference type="InterPro" id="IPR001352">
    <property type="entry name" value="RNase_HII/HIII"/>
</dbReference>
<dbReference type="Proteomes" id="UP001224359">
    <property type="component" value="Unassembled WGS sequence"/>
</dbReference>
<keyword evidence="13 14" id="KW-0464">Manganese</keyword>
<dbReference type="Gene3D" id="3.30.420.10">
    <property type="entry name" value="Ribonuclease H-like superfamily/Ribonuclease H"/>
    <property type="match status" value="1"/>
</dbReference>
<sequence length="258" mass="28921">MDVSQLTIRYIKTMVESDEVTSDQLALLRKDARSGVQKLINQYDKRVEKQEQLKVKFEKMKEFEDAQYSDGYRFIAGVDEVGRGPLAGPVVAASVILDPFDSTLIGIDDSKQLSETKREQYYETIMDNAIAVGVGIVNANRIDQINIYQAAKQAMAEAINDMHQEPDYCLLDAMTLEELSCPQQSLVKGDQRSISIAAASVIAKVTRDNMMVEAAHTYPDFEFDRNMGYGTTNHLQALSEHGPTPLHRRSFNPVTSYV</sequence>
<dbReference type="InterPro" id="IPR012337">
    <property type="entry name" value="RNaseH-like_sf"/>
</dbReference>